<reference evidence="2" key="1">
    <citation type="submission" date="2017-02" db="UniProtKB">
        <authorList>
            <consortium name="WormBaseParasite"/>
        </authorList>
    </citation>
    <scope>IDENTIFICATION</scope>
</reference>
<dbReference type="AlphaFoldDB" id="A0A0M3HKY9"/>
<evidence type="ECO:0000313" key="2">
    <source>
        <dbReference type="WBParaSite" id="ALUE_0000218401-mRNA-1"/>
    </source>
</evidence>
<protein>
    <submittedName>
        <fullName evidence="2">Myotubularin phosphatase domain-containing protein</fullName>
    </submittedName>
</protein>
<keyword evidence="1" id="KW-1185">Reference proteome</keyword>
<evidence type="ECO:0000313" key="1">
    <source>
        <dbReference type="Proteomes" id="UP000036681"/>
    </source>
</evidence>
<dbReference type="WBParaSite" id="ALUE_0000218401-mRNA-1">
    <property type="protein sequence ID" value="ALUE_0000218401-mRNA-1"/>
    <property type="gene ID" value="ALUE_0000218401"/>
</dbReference>
<accession>A0A0M3HKY9</accession>
<proteinExistence type="predicted"/>
<dbReference type="Proteomes" id="UP000036681">
    <property type="component" value="Unplaced"/>
</dbReference>
<name>A0A0M3HKY9_ASCLU</name>
<sequence length="87" mass="10272">MIACDDDHFKDIRKQLLSIMDRHKLNTISCGRDVQRVQKAICSGFFRNAAKRDPQVSILMHFDEAWVVLDQHWRRLSHTWMSLLPPP</sequence>
<organism evidence="1 2">
    <name type="scientific">Ascaris lumbricoides</name>
    <name type="common">Giant roundworm</name>
    <dbReference type="NCBI Taxonomy" id="6252"/>
    <lineage>
        <taxon>Eukaryota</taxon>
        <taxon>Metazoa</taxon>
        <taxon>Ecdysozoa</taxon>
        <taxon>Nematoda</taxon>
        <taxon>Chromadorea</taxon>
        <taxon>Rhabditida</taxon>
        <taxon>Spirurina</taxon>
        <taxon>Ascaridomorpha</taxon>
        <taxon>Ascaridoidea</taxon>
        <taxon>Ascarididae</taxon>
        <taxon>Ascaris</taxon>
    </lineage>
</organism>